<comment type="caution">
    <text evidence="1">The sequence shown here is derived from an EMBL/GenBank/DDBJ whole genome shotgun (WGS) entry which is preliminary data.</text>
</comment>
<evidence type="ECO:0000313" key="2">
    <source>
        <dbReference type="Proteomes" id="UP001162992"/>
    </source>
</evidence>
<protein>
    <submittedName>
        <fullName evidence="1">Uncharacterized protein</fullName>
    </submittedName>
</protein>
<evidence type="ECO:0000313" key="1">
    <source>
        <dbReference type="EMBL" id="KAJ7540672.1"/>
    </source>
</evidence>
<proteinExistence type="predicted"/>
<organism evidence="1 2">
    <name type="scientific">Diphasiastrum complanatum</name>
    <name type="common">Issler's clubmoss</name>
    <name type="synonym">Lycopodium complanatum</name>
    <dbReference type="NCBI Taxonomy" id="34168"/>
    <lineage>
        <taxon>Eukaryota</taxon>
        <taxon>Viridiplantae</taxon>
        <taxon>Streptophyta</taxon>
        <taxon>Embryophyta</taxon>
        <taxon>Tracheophyta</taxon>
        <taxon>Lycopodiopsida</taxon>
        <taxon>Lycopodiales</taxon>
        <taxon>Lycopodiaceae</taxon>
        <taxon>Lycopodioideae</taxon>
        <taxon>Diphasiastrum</taxon>
    </lineage>
</organism>
<dbReference type="Proteomes" id="UP001162992">
    <property type="component" value="Chromosome 10"/>
</dbReference>
<keyword evidence="2" id="KW-1185">Reference proteome</keyword>
<reference evidence="2" key="1">
    <citation type="journal article" date="2024" name="Proc. Natl. Acad. Sci. U.S.A.">
        <title>Extraordinary preservation of gene collinearity over three hundred million years revealed in homosporous lycophytes.</title>
        <authorList>
            <person name="Li C."/>
            <person name="Wickell D."/>
            <person name="Kuo L.Y."/>
            <person name="Chen X."/>
            <person name="Nie B."/>
            <person name="Liao X."/>
            <person name="Peng D."/>
            <person name="Ji J."/>
            <person name="Jenkins J."/>
            <person name="Williams M."/>
            <person name="Shu S."/>
            <person name="Plott C."/>
            <person name="Barry K."/>
            <person name="Rajasekar S."/>
            <person name="Grimwood J."/>
            <person name="Han X."/>
            <person name="Sun S."/>
            <person name="Hou Z."/>
            <person name="He W."/>
            <person name="Dai G."/>
            <person name="Sun C."/>
            <person name="Schmutz J."/>
            <person name="Leebens-Mack J.H."/>
            <person name="Li F.W."/>
            <person name="Wang L."/>
        </authorList>
    </citation>
    <scope>NUCLEOTIDE SEQUENCE [LARGE SCALE GENOMIC DNA]</scope>
    <source>
        <strain evidence="2">cv. PW_Plant_1</strain>
    </source>
</reference>
<dbReference type="EMBL" id="CM055101">
    <property type="protein sequence ID" value="KAJ7540672.1"/>
    <property type="molecule type" value="Genomic_DNA"/>
</dbReference>
<name>A0ACC2CF98_DIPCM</name>
<gene>
    <name evidence="1" type="ORF">O6H91_10G025900</name>
</gene>
<sequence>MLFKKNQKMAAAHHANIRRFGSVKPNVEILAPLMEGPTIDENKNCGRRQGSFRYWVKEQLEKTALPLLGCRRSDLRLLLGILGASLGPFPVGKLPPTVSPKDGPIEASSAQYIVQQYIAATGGSKIHNSIKNSYAQGKVRMLVSEFETATRFLPTQIPLKTEETGCFVLWHMMPDKWHVELAVADMKVQAGSNGKLVWRHTPWSGSHAAKGPVRPLRRTLQGLDPKTTAYMFANALCVGEKQIGAEECFILKMAADPFTLAARSDGPVEVIRHVLYGYFVQRTGLLLQMEDAHLIRIQATGGDTIYVETSIETTLEDYKPVEGLMIAHTGRSIVKIFRFGENATNHARARIEETWTIEEVAHNVPGLSNDCFIPPADVQMDSFNDVSEFPCEEKIHHNVNGGLRTTILENVFDVMDDVTWNQEL</sequence>
<accession>A0ACC2CF98</accession>